<dbReference type="OrthoDB" id="5420534at2"/>
<protein>
    <submittedName>
        <fullName evidence="1">Predicted metal-binding protein</fullName>
    </submittedName>
</protein>
<dbReference type="InterPro" id="IPR019271">
    <property type="entry name" value="DUF2284_metal-binding"/>
</dbReference>
<evidence type="ECO:0000313" key="1">
    <source>
        <dbReference type="EMBL" id="SHF18095.1"/>
    </source>
</evidence>
<organism evidence="1 2">
    <name type="scientific">Lactonifactor longoviformis DSM 17459</name>
    <dbReference type="NCBI Taxonomy" id="1122155"/>
    <lineage>
        <taxon>Bacteria</taxon>
        <taxon>Bacillati</taxon>
        <taxon>Bacillota</taxon>
        <taxon>Clostridia</taxon>
        <taxon>Eubacteriales</taxon>
        <taxon>Clostridiaceae</taxon>
        <taxon>Lactonifactor</taxon>
    </lineage>
</organism>
<dbReference type="RefSeq" id="WP_072852774.1">
    <property type="nucleotide sequence ID" value="NZ_FQVI01000015.1"/>
</dbReference>
<accession>A0A1M4ZJF1</accession>
<name>A0A1M4ZJF1_9CLOT</name>
<dbReference type="AlphaFoldDB" id="A0A1M4ZJF1"/>
<evidence type="ECO:0000313" key="2">
    <source>
        <dbReference type="Proteomes" id="UP000184245"/>
    </source>
</evidence>
<dbReference type="Pfam" id="PF10050">
    <property type="entry name" value="DUF2284"/>
    <property type="match status" value="1"/>
</dbReference>
<proteinExistence type="predicted"/>
<reference evidence="1 2" key="1">
    <citation type="submission" date="2016-11" db="EMBL/GenBank/DDBJ databases">
        <authorList>
            <person name="Jaros S."/>
            <person name="Januszkiewicz K."/>
            <person name="Wedrychowicz H."/>
        </authorList>
    </citation>
    <scope>NUCLEOTIDE SEQUENCE [LARGE SCALE GENOMIC DNA]</scope>
    <source>
        <strain evidence="1 2">DSM 17459</strain>
    </source>
</reference>
<keyword evidence="2" id="KW-1185">Reference proteome</keyword>
<dbReference type="EMBL" id="FQVI01000015">
    <property type="protein sequence ID" value="SHF18095.1"/>
    <property type="molecule type" value="Genomic_DNA"/>
</dbReference>
<gene>
    <name evidence="1" type="ORF">SAMN02745158_02793</name>
</gene>
<dbReference type="STRING" id="1122155.SAMN02745158_02793"/>
<sequence>MNMEAFETFISQFPIYQYVFIPTEELAFSPRIRTICRQECQRYGTTWACPPGVGTLEACRERCLSYPQCFFFSTVAEVADIMNMEETLGTRREHEDIVAQIEAWIKEQGNRCMALSTESCDICDECAYPDSPCRFPELMHPCVESHGIVVTELAERFEMDYTIGYNQILWFGIIFLEDTYIRE</sequence>
<dbReference type="Proteomes" id="UP000184245">
    <property type="component" value="Unassembled WGS sequence"/>
</dbReference>